<dbReference type="SUPFAM" id="SSF56672">
    <property type="entry name" value="DNA/RNA polymerases"/>
    <property type="match status" value="1"/>
</dbReference>
<keyword evidence="2" id="KW-1185">Reference proteome</keyword>
<evidence type="ECO:0008006" key="3">
    <source>
        <dbReference type="Google" id="ProtNLM"/>
    </source>
</evidence>
<dbReference type="STRING" id="106549.A0A540NCM1"/>
<organism evidence="1 2">
    <name type="scientific">Malus baccata</name>
    <name type="common">Siberian crab apple</name>
    <name type="synonym">Pyrus baccata</name>
    <dbReference type="NCBI Taxonomy" id="106549"/>
    <lineage>
        <taxon>Eukaryota</taxon>
        <taxon>Viridiplantae</taxon>
        <taxon>Streptophyta</taxon>
        <taxon>Embryophyta</taxon>
        <taxon>Tracheophyta</taxon>
        <taxon>Spermatophyta</taxon>
        <taxon>Magnoliopsida</taxon>
        <taxon>eudicotyledons</taxon>
        <taxon>Gunneridae</taxon>
        <taxon>Pentapetalae</taxon>
        <taxon>rosids</taxon>
        <taxon>fabids</taxon>
        <taxon>Rosales</taxon>
        <taxon>Rosaceae</taxon>
        <taxon>Amygdaloideae</taxon>
        <taxon>Maleae</taxon>
        <taxon>Malus</taxon>
    </lineage>
</organism>
<dbReference type="AlphaFoldDB" id="A0A540NCM1"/>
<accession>A0A540NCM1</accession>
<dbReference type="PANTHER" id="PTHR11439:SF467">
    <property type="entry name" value="INTEGRASE CATALYTIC DOMAIN-CONTAINING PROTEIN"/>
    <property type="match status" value="1"/>
</dbReference>
<comment type="caution">
    <text evidence="1">The sequence shown here is derived from an EMBL/GenBank/DDBJ whole genome shotgun (WGS) entry which is preliminary data.</text>
</comment>
<dbReference type="PANTHER" id="PTHR11439">
    <property type="entry name" value="GAG-POL-RELATED RETROTRANSPOSON"/>
    <property type="match status" value="1"/>
</dbReference>
<protein>
    <recommendedName>
        <fullName evidence="3">Reverse transcriptase Ty1/copia-type domain-containing protein</fullName>
    </recommendedName>
</protein>
<evidence type="ECO:0000313" key="1">
    <source>
        <dbReference type="EMBL" id="TQE08250.1"/>
    </source>
</evidence>
<dbReference type="Proteomes" id="UP000315295">
    <property type="component" value="Unassembled WGS sequence"/>
</dbReference>
<evidence type="ECO:0000313" key="2">
    <source>
        <dbReference type="Proteomes" id="UP000315295"/>
    </source>
</evidence>
<gene>
    <name evidence="1" type="ORF">C1H46_006217</name>
</gene>
<reference evidence="1 2" key="1">
    <citation type="journal article" date="2019" name="G3 (Bethesda)">
        <title>Sequencing of a Wild Apple (Malus baccata) Genome Unravels the Differences Between Cultivated and Wild Apple Species Regarding Disease Resistance and Cold Tolerance.</title>
        <authorList>
            <person name="Chen X."/>
        </authorList>
    </citation>
    <scope>NUCLEOTIDE SEQUENCE [LARGE SCALE GENOMIC DNA]</scope>
    <source>
        <strain evidence="2">cv. Shandingzi</strain>
        <tissue evidence="1">Leaves</tissue>
    </source>
</reference>
<name>A0A540NCM1_MALBA</name>
<dbReference type="CDD" id="cd09272">
    <property type="entry name" value="RNase_HI_RT_Ty1"/>
    <property type="match status" value="1"/>
</dbReference>
<proteinExistence type="predicted"/>
<dbReference type="EMBL" id="VIEB01000074">
    <property type="protein sequence ID" value="TQE08250.1"/>
    <property type="molecule type" value="Genomic_DNA"/>
</dbReference>
<dbReference type="InterPro" id="IPR043502">
    <property type="entry name" value="DNA/RNA_pol_sf"/>
</dbReference>
<sequence length="310" mass="35402">MLSTNFEMKDLGEAYYVLGIEIVRDRQRRCLGLSRKGYIERVLNRFNMEHCNKADVPVNKGDKFSRDQCPKNEHEIELMKMKPYASLVGSLMYANICTRPDLAFIVGLLGRFQSNPGEAHWVAAKKVLRYLQRTKDFMLVYGRDDSLELVGFTDSDLAGDMDERKSTGGYIFKLNGGAVSWKSAKQTIISTSTMEAEFVACFEGMKQTVWLRNFIADMKIVDSVKRPVKMYCDNNAAVFFSKNNKRTSASRLMDVKFLKVREKVKKGEIEIQYLSTTAMIADPLTKALPNIVFKGHVEQMGVLESFDKWE</sequence>